<comment type="caution">
    <text evidence="4">The sequence shown here is derived from an EMBL/GenBank/DDBJ whole genome shotgun (WGS) entry which is preliminary data.</text>
</comment>
<reference evidence="5" key="1">
    <citation type="submission" date="2020-01" db="EMBL/GenBank/DDBJ databases">
        <title>Draft genome sequence of the Termite Coptotermes fromosanus.</title>
        <authorList>
            <person name="Itakura S."/>
            <person name="Yosikawa Y."/>
            <person name="Umezawa K."/>
        </authorList>
    </citation>
    <scope>NUCLEOTIDE SEQUENCE [LARGE SCALE GENOMIC DNA]</scope>
</reference>
<evidence type="ECO:0000256" key="1">
    <source>
        <dbReference type="SAM" id="MobiDB-lite"/>
    </source>
</evidence>
<feature type="transmembrane region" description="Helical" evidence="2">
    <location>
        <begin position="41"/>
        <end position="60"/>
    </location>
</feature>
<dbReference type="FunCoup" id="A0A6L2PHE8">
    <property type="interactions" value="225"/>
</dbReference>
<evidence type="ECO:0000259" key="3">
    <source>
        <dbReference type="Pfam" id="PF16020"/>
    </source>
</evidence>
<dbReference type="Pfam" id="PF16020">
    <property type="entry name" value="Deltameth_res"/>
    <property type="match status" value="1"/>
</dbReference>
<dbReference type="PANTHER" id="PTHR22133:SF2">
    <property type="entry name" value="AT01821P-RELATED"/>
    <property type="match status" value="1"/>
</dbReference>
<keyword evidence="5" id="KW-1185">Reference proteome</keyword>
<evidence type="ECO:0000256" key="2">
    <source>
        <dbReference type="SAM" id="Phobius"/>
    </source>
</evidence>
<proteinExistence type="predicted"/>
<dbReference type="InParanoid" id="A0A6L2PHE8"/>
<gene>
    <name evidence="4" type="ORF">Cfor_10482</name>
</gene>
<accession>A0A6L2PHE8</accession>
<organism evidence="4 5">
    <name type="scientific">Coptotermes formosanus</name>
    <name type="common">Formosan subterranean termite</name>
    <dbReference type="NCBI Taxonomy" id="36987"/>
    <lineage>
        <taxon>Eukaryota</taxon>
        <taxon>Metazoa</taxon>
        <taxon>Ecdysozoa</taxon>
        <taxon>Arthropoda</taxon>
        <taxon>Hexapoda</taxon>
        <taxon>Insecta</taxon>
        <taxon>Pterygota</taxon>
        <taxon>Neoptera</taxon>
        <taxon>Polyneoptera</taxon>
        <taxon>Dictyoptera</taxon>
        <taxon>Blattodea</taxon>
        <taxon>Blattoidea</taxon>
        <taxon>Termitoidae</taxon>
        <taxon>Rhinotermitidae</taxon>
        <taxon>Coptotermes</taxon>
    </lineage>
</organism>
<name>A0A6L2PHE8_COPFO</name>
<dbReference type="InterPro" id="IPR031973">
    <property type="entry name" value="Deltameth_res_prag01"/>
</dbReference>
<sequence>AAITHVRAYHPPAHHKPPTMDDLPVPQGSWKAQHDANQARYNIHLIGGVTFLALTVGYIAKSGLIDFNFFPPTLTDEEMKNM</sequence>
<evidence type="ECO:0000313" key="4">
    <source>
        <dbReference type="EMBL" id="GFG30562.1"/>
    </source>
</evidence>
<keyword evidence="2" id="KW-0472">Membrane</keyword>
<keyword evidence="2" id="KW-1133">Transmembrane helix</keyword>
<dbReference type="OrthoDB" id="9981889at2759"/>
<dbReference type="PANTHER" id="PTHR22133">
    <property type="entry name" value="AT01821P-RELATED"/>
    <property type="match status" value="1"/>
</dbReference>
<dbReference type="AlphaFoldDB" id="A0A6L2PHE8"/>
<evidence type="ECO:0000313" key="5">
    <source>
        <dbReference type="Proteomes" id="UP000502823"/>
    </source>
</evidence>
<feature type="region of interest" description="Disordered" evidence="1">
    <location>
        <begin position="1"/>
        <end position="21"/>
    </location>
</feature>
<dbReference type="Proteomes" id="UP000502823">
    <property type="component" value="Unassembled WGS sequence"/>
</dbReference>
<feature type="non-terminal residue" evidence="4">
    <location>
        <position position="1"/>
    </location>
</feature>
<feature type="domain" description="Deltamethrin resistance protein prag01" evidence="3">
    <location>
        <begin position="21"/>
        <end position="72"/>
    </location>
</feature>
<dbReference type="EMBL" id="BLKM01010564">
    <property type="protein sequence ID" value="GFG30562.1"/>
    <property type="molecule type" value="Genomic_DNA"/>
</dbReference>
<keyword evidence="2" id="KW-0812">Transmembrane</keyword>
<protein>
    <recommendedName>
        <fullName evidence="3">Deltamethrin resistance protein prag01 domain-containing protein</fullName>
    </recommendedName>
</protein>